<evidence type="ECO:0000313" key="7">
    <source>
        <dbReference type="EMBL" id="CAF9915740.1"/>
    </source>
</evidence>
<dbReference type="PIRSF" id="PIRSF005739">
    <property type="entry name" value="O-mtase"/>
    <property type="match status" value="1"/>
</dbReference>
<evidence type="ECO:0000313" key="8">
    <source>
        <dbReference type="Proteomes" id="UP000664521"/>
    </source>
</evidence>
<dbReference type="GO" id="GO:0046983">
    <property type="term" value="F:protein dimerization activity"/>
    <property type="evidence" value="ECO:0007669"/>
    <property type="project" value="InterPro"/>
</dbReference>
<dbReference type="InterPro" id="IPR012967">
    <property type="entry name" value="COMT_dimerisation"/>
</dbReference>
<keyword evidence="1" id="KW-0489">Methyltransferase</keyword>
<dbReference type="Pfam" id="PF00891">
    <property type="entry name" value="Methyltransf_2"/>
    <property type="match status" value="1"/>
</dbReference>
<protein>
    <recommendedName>
        <fullName evidence="9">O-methyltransferase domain-containing protein</fullName>
    </recommendedName>
</protein>
<evidence type="ECO:0000259" key="6">
    <source>
        <dbReference type="Pfam" id="PF08100"/>
    </source>
</evidence>
<dbReference type="InterPro" id="IPR001077">
    <property type="entry name" value="COMT_C"/>
</dbReference>
<dbReference type="InterPro" id="IPR036390">
    <property type="entry name" value="WH_DNA-bd_sf"/>
</dbReference>
<dbReference type="Pfam" id="PF08100">
    <property type="entry name" value="Dimerisation"/>
    <property type="match status" value="1"/>
</dbReference>
<dbReference type="EMBL" id="CAJPDS010000016">
    <property type="protein sequence ID" value="CAF9915740.1"/>
    <property type="molecule type" value="Genomic_DNA"/>
</dbReference>
<organism evidence="7 8">
    <name type="scientific">Heterodermia speciosa</name>
    <dbReference type="NCBI Taxonomy" id="116794"/>
    <lineage>
        <taxon>Eukaryota</taxon>
        <taxon>Fungi</taxon>
        <taxon>Dikarya</taxon>
        <taxon>Ascomycota</taxon>
        <taxon>Pezizomycotina</taxon>
        <taxon>Lecanoromycetes</taxon>
        <taxon>OSLEUM clade</taxon>
        <taxon>Lecanoromycetidae</taxon>
        <taxon>Caliciales</taxon>
        <taxon>Physciaceae</taxon>
        <taxon>Heterodermia</taxon>
    </lineage>
</organism>
<reference evidence="7" key="1">
    <citation type="submission" date="2021-03" db="EMBL/GenBank/DDBJ databases">
        <authorList>
            <person name="Tagirdzhanova G."/>
        </authorList>
    </citation>
    <scope>NUCLEOTIDE SEQUENCE</scope>
</reference>
<dbReference type="Gene3D" id="3.40.50.150">
    <property type="entry name" value="Vaccinia Virus protein VP39"/>
    <property type="match status" value="1"/>
</dbReference>
<feature type="domain" description="O-methyltransferase dimerisation" evidence="6">
    <location>
        <begin position="60"/>
        <end position="123"/>
    </location>
</feature>
<dbReference type="InterPro" id="IPR016461">
    <property type="entry name" value="COMT-like"/>
</dbReference>
<evidence type="ECO:0008006" key="9">
    <source>
        <dbReference type="Google" id="ProtNLM"/>
    </source>
</evidence>
<evidence type="ECO:0000259" key="5">
    <source>
        <dbReference type="Pfam" id="PF00891"/>
    </source>
</evidence>
<gene>
    <name evidence="7" type="ORF">HETSPECPRED_002571</name>
</gene>
<comment type="caution">
    <text evidence="7">The sequence shown here is derived from an EMBL/GenBank/DDBJ whole genome shotgun (WGS) entry which is preliminary data.</text>
</comment>
<evidence type="ECO:0000256" key="2">
    <source>
        <dbReference type="ARBA" id="ARBA00022679"/>
    </source>
</evidence>
<dbReference type="SUPFAM" id="SSF53335">
    <property type="entry name" value="S-adenosyl-L-methionine-dependent methyltransferases"/>
    <property type="match status" value="1"/>
</dbReference>
<dbReference type="GO" id="GO:0032259">
    <property type="term" value="P:methylation"/>
    <property type="evidence" value="ECO:0007669"/>
    <property type="project" value="UniProtKB-KW"/>
</dbReference>
<dbReference type="Gene3D" id="1.10.10.10">
    <property type="entry name" value="Winged helix-like DNA-binding domain superfamily/Winged helix DNA-binding domain"/>
    <property type="match status" value="1"/>
</dbReference>
<evidence type="ECO:0000256" key="1">
    <source>
        <dbReference type="ARBA" id="ARBA00022603"/>
    </source>
</evidence>
<sequence>MESIQQASSLIADISRLLSGRNDASRKKAVELSKELTRTLETPDDTAVQLSFVPLNTLCARLAIDLGLFKFIARRNRPVTADDLATESGGEQLLIVRILRLLSLLGFVKETDEQTWTATPITHSMIKPAIEGSHKHLWDMTFGTAAKLPEYMKQSGYKCPTSIHGGPLQYALKTNLTPFEFWSSKPDTLNDLNNMMTGIRQSRPSWIEWFPVNEQLLDGYRHDSILLVDVGGGWGHDVLAFQKKHAPDAKLALQDLPHVITNVQSLPRNIECCEYDFFAREQPIQGARAYFFHFILHDWPDDECMKILRNTAAAMTPGYSKILLNEYVLPDRGCSVSHAWMDINMLAITSGLERTRRQWRELIDGTGLRISRFWIPEVDGEAIIEIELK</sequence>
<evidence type="ECO:0000256" key="4">
    <source>
        <dbReference type="PIRSR" id="PIRSR005739-1"/>
    </source>
</evidence>
<accession>A0A8H3IHD1</accession>
<dbReference type="Proteomes" id="UP000664521">
    <property type="component" value="Unassembled WGS sequence"/>
</dbReference>
<evidence type="ECO:0000256" key="3">
    <source>
        <dbReference type="ARBA" id="ARBA00022691"/>
    </source>
</evidence>
<feature type="active site" description="Proton acceptor" evidence="4">
    <location>
        <position position="297"/>
    </location>
</feature>
<name>A0A8H3IHD1_9LECA</name>
<dbReference type="InterPro" id="IPR036388">
    <property type="entry name" value="WH-like_DNA-bd_sf"/>
</dbReference>
<dbReference type="InterPro" id="IPR029063">
    <property type="entry name" value="SAM-dependent_MTases_sf"/>
</dbReference>
<dbReference type="AlphaFoldDB" id="A0A8H3IHD1"/>
<dbReference type="PANTHER" id="PTHR43712:SF1">
    <property type="entry name" value="HYPOTHETICAL O-METHYLTRANSFERASE (EUROFUNG)-RELATED"/>
    <property type="match status" value="1"/>
</dbReference>
<dbReference type="GO" id="GO:0008171">
    <property type="term" value="F:O-methyltransferase activity"/>
    <property type="evidence" value="ECO:0007669"/>
    <property type="project" value="InterPro"/>
</dbReference>
<dbReference type="SUPFAM" id="SSF46785">
    <property type="entry name" value="Winged helix' DNA-binding domain"/>
    <property type="match status" value="1"/>
</dbReference>
<dbReference type="PANTHER" id="PTHR43712">
    <property type="entry name" value="PUTATIVE (AFU_ORTHOLOGUE AFUA_4G14580)-RELATED"/>
    <property type="match status" value="1"/>
</dbReference>
<feature type="domain" description="O-methyltransferase C-terminal" evidence="5">
    <location>
        <begin position="226"/>
        <end position="368"/>
    </location>
</feature>
<keyword evidence="2" id="KW-0808">Transferase</keyword>
<keyword evidence="3" id="KW-0949">S-adenosyl-L-methionine</keyword>
<dbReference type="OrthoDB" id="1535081at2759"/>
<proteinExistence type="predicted"/>
<keyword evidence="8" id="KW-1185">Reference proteome</keyword>
<dbReference type="PROSITE" id="PS51683">
    <property type="entry name" value="SAM_OMT_II"/>
    <property type="match status" value="1"/>
</dbReference>